<dbReference type="InterPro" id="IPR036576">
    <property type="entry name" value="WRKY_dom_sf"/>
</dbReference>
<feature type="domain" description="WRKY" evidence="8">
    <location>
        <begin position="130"/>
        <end position="198"/>
    </location>
</feature>
<accession>A0ABD1H9T7</accession>
<dbReference type="PROSITE" id="PS50811">
    <property type="entry name" value="WRKY"/>
    <property type="match status" value="1"/>
</dbReference>
<evidence type="ECO:0000256" key="6">
    <source>
        <dbReference type="ARBA" id="ARBA00060850"/>
    </source>
</evidence>
<dbReference type="SMART" id="SM00774">
    <property type="entry name" value="WRKY"/>
    <property type="match status" value="1"/>
</dbReference>
<dbReference type="GO" id="GO:0005634">
    <property type="term" value="C:nucleus"/>
    <property type="evidence" value="ECO:0007669"/>
    <property type="project" value="UniProtKB-SubCell"/>
</dbReference>
<feature type="compositionally biased region" description="Pro residues" evidence="7">
    <location>
        <begin position="75"/>
        <end position="89"/>
    </location>
</feature>
<dbReference type="EMBL" id="JBEAFC010000006">
    <property type="protein sequence ID" value="KAL1552770.1"/>
    <property type="molecule type" value="Genomic_DNA"/>
</dbReference>
<dbReference type="GO" id="GO:0009751">
    <property type="term" value="P:response to salicylic acid"/>
    <property type="evidence" value="ECO:0007669"/>
    <property type="project" value="UniProtKB-ARBA"/>
</dbReference>
<feature type="region of interest" description="Disordered" evidence="7">
    <location>
        <begin position="1"/>
        <end position="39"/>
    </location>
</feature>
<comment type="similarity">
    <text evidence="6">Belongs to the WRKY group III family.</text>
</comment>
<sequence length="315" mass="34772">MENFPSDSDLRSLVRELSQGKEMAKQLQNHLNLQSSSSRESREFLLQRIMYSYDQALSMLARNDPAAAAGGRSEAPPPQPMPMPMPESPWPVVGSPQSDDSDQDFTDQASRKRKASARWTRKVKVGPEVGIEGQLDDGYGWRKYGQKEILGAKHPRGYYRCTFRHAHGCLATKQVQKSDEDPAIFEITYRRKHTCNRAPNNPSASIPVPGLESEDPNPLTQNQLFNIQTSLNPLNSFSSSSPINNNVFLGNYYPNPSNDLSGDYGELIPNLGHSESELTPIIAAMADSATLDTDFPFGPSGLGPGFDFGNPGHYP</sequence>
<evidence type="ECO:0000256" key="2">
    <source>
        <dbReference type="ARBA" id="ARBA00023015"/>
    </source>
</evidence>
<keyword evidence="4" id="KW-0804">Transcription</keyword>
<dbReference type="InterPro" id="IPR044810">
    <property type="entry name" value="WRKY_plant"/>
</dbReference>
<dbReference type="Proteomes" id="UP001567538">
    <property type="component" value="Unassembled WGS sequence"/>
</dbReference>
<dbReference type="PANTHER" id="PTHR32096:SF36">
    <property type="entry name" value="WRKY TRANSCRIPTION FACTOR 41-RELATED"/>
    <property type="match status" value="1"/>
</dbReference>
<evidence type="ECO:0000256" key="4">
    <source>
        <dbReference type="ARBA" id="ARBA00023163"/>
    </source>
</evidence>
<dbReference type="GO" id="GO:0010150">
    <property type="term" value="P:leaf senescence"/>
    <property type="evidence" value="ECO:0007669"/>
    <property type="project" value="UniProtKB-ARBA"/>
</dbReference>
<evidence type="ECO:0000256" key="5">
    <source>
        <dbReference type="ARBA" id="ARBA00023242"/>
    </source>
</evidence>
<comment type="subcellular location">
    <subcellularLocation>
        <location evidence="1">Nucleus</location>
    </subcellularLocation>
</comment>
<feature type="compositionally biased region" description="Low complexity" evidence="7">
    <location>
        <begin position="26"/>
        <end position="38"/>
    </location>
</feature>
<dbReference type="SUPFAM" id="SSF118290">
    <property type="entry name" value="WRKY DNA-binding domain"/>
    <property type="match status" value="1"/>
</dbReference>
<dbReference type="Pfam" id="PF03106">
    <property type="entry name" value="WRKY"/>
    <property type="match status" value="1"/>
</dbReference>
<comment type="caution">
    <text evidence="9">The sequence shown here is derived from an EMBL/GenBank/DDBJ whole genome shotgun (WGS) entry which is preliminary data.</text>
</comment>
<reference evidence="9 10" key="1">
    <citation type="submission" date="2024-06" db="EMBL/GenBank/DDBJ databases">
        <title>A chromosome level genome sequence of Diviner's sage (Salvia divinorum).</title>
        <authorList>
            <person name="Ford S.A."/>
            <person name="Ro D.-K."/>
            <person name="Ness R.W."/>
            <person name="Phillips M.A."/>
        </authorList>
    </citation>
    <scope>NUCLEOTIDE SEQUENCE [LARGE SCALE GENOMIC DNA]</scope>
    <source>
        <strain evidence="9">SAF-2024a</strain>
        <tissue evidence="9">Leaf</tissue>
    </source>
</reference>
<dbReference type="GO" id="GO:0003677">
    <property type="term" value="F:DNA binding"/>
    <property type="evidence" value="ECO:0007669"/>
    <property type="project" value="UniProtKB-KW"/>
</dbReference>
<evidence type="ECO:0000313" key="10">
    <source>
        <dbReference type="Proteomes" id="UP001567538"/>
    </source>
</evidence>
<dbReference type="GO" id="GO:0042542">
    <property type="term" value="P:response to hydrogen peroxide"/>
    <property type="evidence" value="ECO:0007669"/>
    <property type="project" value="UniProtKB-ARBA"/>
</dbReference>
<evidence type="ECO:0000256" key="3">
    <source>
        <dbReference type="ARBA" id="ARBA00023125"/>
    </source>
</evidence>
<feature type="compositionally biased region" description="Basic and acidic residues" evidence="7">
    <location>
        <begin position="8"/>
        <end position="24"/>
    </location>
</feature>
<dbReference type="PANTHER" id="PTHR32096">
    <property type="entry name" value="WRKY TRANSCRIPTION FACTOR 30-RELATED-RELATED"/>
    <property type="match status" value="1"/>
</dbReference>
<evidence type="ECO:0000313" key="9">
    <source>
        <dbReference type="EMBL" id="KAL1552770.1"/>
    </source>
</evidence>
<organism evidence="9 10">
    <name type="scientific">Salvia divinorum</name>
    <name type="common">Maria pastora</name>
    <name type="synonym">Diviner's sage</name>
    <dbReference type="NCBI Taxonomy" id="28513"/>
    <lineage>
        <taxon>Eukaryota</taxon>
        <taxon>Viridiplantae</taxon>
        <taxon>Streptophyta</taxon>
        <taxon>Embryophyta</taxon>
        <taxon>Tracheophyta</taxon>
        <taxon>Spermatophyta</taxon>
        <taxon>Magnoliopsida</taxon>
        <taxon>eudicotyledons</taxon>
        <taxon>Gunneridae</taxon>
        <taxon>Pentapetalae</taxon>
        <taxon>asterids</taxon>
        <taxon>lamiids</taxon>
        <taxon>Lamiales</taxon>
        <taxon>Lamiaceae</taxon>
        <taxon>Nepetoideae</taxon>
        <taxon>Mentheae</taxon>
        <taxon>Salviinae</taxon>
        <taxon>Salvia</taxon>
        <taxon>Salvia subgen. Calosphace</taxon>
    </lineage>
</organism>
<proteinExistence type="inferred from homology"/>
<dbReference type="FunFam" id="2.20.25.80:FF:000009">
    <property type="entry name" value="WRKY transcription factor 53"/>
    <property type="match status" value="1"/>
</dbReference>
<dbReference type="AlphaFoldDB" id="A0ABD1H9T7"/>
<evidence type="ECO:0000259" key="8">
    <source>
        <dbReference type="PROSITE" id="PS50811"/>
    </source>
</evidence>
<gene>
    <name evidence="9" type="primary">WRKY30</name>
    <name evidence="9" type="ORF">AAHA92_13532</name>
</gene>
<evidence type="ECO:0000256" key="7">
    <source>
        <dbReference type="SAM" id="MobiDB-lite"/>
    </source>
</evidence>
<protein>
    <submittedName>
        <fullName evidence="9">WRKY transcription factor</fullName>
    </submittedName>
</protein>
<keyword evidence="5" id="KW-0539">Nucleus</keyword>
<dbReference type="Gene3D" id="2.20.25.80">
    <property type="entry name" value="WRKY domain"/>
    <property type="match status" value="1"/>
</dbReference>
<evidence type="ECO:0000256" key="1">
    <source>
        <dbReference type="ARBA" id="ARBA00004123"/>
    </source>
</evidence>
<keyword evidence="3" id="KW-0238">DNA-binding</keyword>
<dbReference type="InterPro" id="IPR003657">
    <property type="entry name" value="WRKY_dom"/>
</dbReference>
<name>A0ABD1H9T7_SALDI</name>
<dbReference type="GO" id="GO:0010193">
    <property type="term" value="P:response to ozone"/>
    <property type="evidence" value="ECO:0007669"/>
    <property type="project" value="UniProtKB-ARBA"/>
</dbReference>
<feature type="region of interest" description="Disordered" evidence="7">
    <location>
        <begin position="65"/>
        <end position="118"/>
    </location>
</feature>
<keyword evidence="2" id="KW-0805">Transcription regulation</keyword>
<keyword evidence="10" id="KW-1185">Reference proteome</keyword>